<feature type="non-terminal residue" evidence="1">
    <location>
        <position position="9"/>
    </location>
</feature>
<organism evidence="1 2">
    <name type="scientific">Rattus norvegicus</name>
    <name type="common">Rat</name>
    <dbReference type="NCBI Taxonomy" id="10116"/>
    <lineage>
        <taxon>Eukaryota</taxon>
        <taxon>Metazoa</taxon>
        <taxon>Chordata</taxon>
        <taxon>Craniata</taxon>
        <taxon>Vertebrata</taxon>
        <taxon>Euteleostomi</taxon>
        <taxon>Mammalia</taxon>
        <taxon>Eutheria</taxon>
        <taxon>Euarchontoglires</taxon>
        <taxon>Glires</taxon>
        <taxon>Rodentia</taxon>
        <taxon>Myomorpha</taxon>
        <taxon>Muroidea</taxon>
        <taxon>Muridae</taxon>
        <taxon>Murinae</taxon>
        <taxon>Rattus</taxon>
    </lineage>
</organism>
<sequence>MEKEGVAGP</sequence>
<accession>A6JM87</accession>
<dbReference type="Proteomes" id="UP000234681">
    <property type="component" value="Chromosome 17"/>
</dbReference>
<reference evidence="2" key="1">
    <citation type="submission" date="2005-09" db="EMBL/GenBank/DDBJ databases">
        <authorList>
            <person name="Mural R.J."/>
            <person name="Li P.W."/>
            <person name="Adams M.D."/>
            <person name="Amanatides P.G."/>
            <person name="Baden-Tillson H."/>
            <person name="Barnstead M."/>
            <person name="Chin S.H."/>
            <person name="Dew I."/>
            <person name="Evans C.A."/>
            <person name="Ferriera S."/>
            <person name="Flanigan M."/>
            <person name="Fosler C."/>
            <person name="Glodek A."/>
            <person name="Gu Z."/>
            <person name="Holt R.A."/>
            <person name="Jennings D."/>
            <person name="Kraft C.L."/>
            <person name="Lu F."/>
            <person name="Nguyen T."/>
            <person name="Nusskern D.R."/>
            <person name="Pfannkoch C.M."/>
            <person name="Sitter C."/>
            <person name="Sutton G.G."/>
            <person name="Venter J.C."/>
            <person name="Wang Z."/>
            <person name="Woodage T."/>
            <person name="Zheng X.H."/>
            <person name="Zhong F."/>
        </authorList>
    </citation>
    <scope>NUCLEOTIDE SEQUENCE [LARGE SCALE GENOMIC DNA]</scope>
    <source>
        <strain>BN</strain>
        <strain evidence="2">Sprague-Dawley</strain>
    </source>
</reference>
<proteinExistence type="predicted"/>
<name>A6JM87_RAT</name>
<evidence type="ECO:0000313" key="1">
    <source>
        <dbReference type="EMBL" id="EDL78764.1"/>
    </source>
</evidence>
<evidence type="ECO:0000313" key="2">
    <source>
        <dbReference type="Proteomes" id="UP000234681"/>
    </source>
</evidence>
<dbReference type="EMBL" id="CH473990">
    <property type="protein sequence ID" value="EDL78764.1"/>
    <property type="molecule type" value="Genomic_DNA"/>
</dbReference>
<gene>
    <name evidence="1" type="ORF">rCG_55735</name>
</gene>
<protein>
    <submittedName>
        <fullName evidence="1">RCG55735</fullName>
    </submittedName>
</protein>